<dbReference type="Gene3D" id="3.30.420.10">
    <property type="entry name" value="Ribonuclease H-like superfamily/Ribonuclease H"/>
    <property type="match status" value="1"/>
</dbReference>
<evidence type="ECO:0000256" key="4">
    <source>
        <dbReference type="SAM" id="MobiDB-lite"/>
    </source>
</evidence>
<dbReference type="FunFam" id="3.10.10.10:FF:000003">
    <property type="entry name" value="Retrovirus-related Pol polyprotein from transposon 297-like Protein"/>
    <property type="match status" value="1"/>
</dbReference>
<proteinExistence type="predicted"/>
<sequence>MDAHFKQPPEMDFSHEDNLSEKWKRWKQTMNLYLEVAMGEKTEKEQCRAVLYVIGLEGREIYNTFNFGENEADKLEYLTDLKLIAKNCEFEHLKDGLIRDRIVCGTNSSRVKERLLREDGLTLDKAVGICRADEESRKQMKTLNEEEQVHALRRKTQNQRINRNEGYAQKGPSRRDHEKRESNSSFSFGKCGTTHERRNCPAYGKKCHKCKKPNHYQKFCKSKFSKSVHGLDEYSSCESDGENYFVGAVNRKRKSKKMLAFHHSNCKKLSNVKLSKTSTSLTSYSGDKLKVVGKCSLHLKDKNREFFVTDTNQSPLLGFKASHELGLIHVIMTVQTDVDDPVKSFPKVFTGLGCLEKPYHIKIDSSVNPVINPPRKIPAPLREKLKGTLKEMEDKEVIRKVDEPTDWVNSLVVVEKPKTGKLRICLDPRNLNKAIKREHFALPTIEDITTRLTGAKYLSKLDCNNGYWQLRMDKESQLLTTFHSPFGRYCFLRMPFGIKSAQEVFQKRVSQLFENLKGVETDIDDILVWGTTRKEHDNRLRSVLNRCQEVGLTLNAEKCKFRVKEVTYIGHTLSADGVRPDQEKIRAIKEMPAPTDKKGVQRLLGTINYLAKFVPNMSAVTEPIRKLLKEEHEFIWTHEQQQAFEKLKEIITKNPVLSFYDVSKPVTVSCDASQCGLGAMLIQDNKPVAYASRSLTDAESRYANIERELLGVLFGLERFNDYTYGKHINVESDHKPLEMIVRKSLGCAPPRLQRMLLRLQKYDFSLKYIPGKDLVVPDMLSRAPIKINTNNEVENECFVNMVIRNTSMSDRNLEQIMEETSKDDTLQTLTRLIIDGWPDEKNEVPKEVFEYWNFRDELSNVNGIILKGEKIIIPTKSWGFTHTVSSPHYQQSNGLAERFVQSVKKMLSKSKQDGKDPYIAMLKYRNTPLENLDSPAQLLMNRRLRTTIPTIKNRLKPKCGNLKNTQRKMKQQKMNQKQYYDKSSKPLPELQPNDTIRFQHNPKGKWDQGTVVRNNNTPNSYVIETPEGQIFKRNRKHLLKTKEDKIEQTSLEEANENNHNDFDNITDEQSLEPSFVRRSLKADLFDKTNPDWAPLIRLGHSLESSESSKKRYVRQQARKEKQIKSLTAKALPLQESTQLDELNIEADSNVTNLEVSSSSKRKCTFSYMGTIENNVKTDDELEIERLKQENLSLKEKLNAGTGDITPETFTNDEKAKHYTGLRYVVRRSLFTFLEPHISQTSKSSLSRFQKLVLVLMKLRLNLGIQDLEREELHTSMPMEFRKYFGVKVAIIIDCFDVFIDRPSNLLARAETWSNYKHHNTVKYLIGITPQGAVSFLSNKYGGRISDKHLTEDCGMLQKHLLPCDIVLADRGFNITESVGLQCAEVKIPAFTKGKKQLSPLELESTRKIAHTRIHVERVLYVTSTLSNKYTILQSTIPIDYLHCQSEDVPTMDKITTVCCALTNLCDSVVPFD</sequence>
<evidence type="ECO:0000256" key="1">
    <source>
        <dbReference type="ARBA" id="ARBA00001968"/>
    </source>
</evidence>
<accession>A0A6J8ERQ4</accession>
<dbReference type="InterPro" id="IPR041577">
    <property type="entry name" value="RT_RNaseH_2"/>
</dbReference>
<dbReference type="PANTHER" id="PTHR37984">
    <property type="entry name" value="PROTEIN CBG26694"/>
    <property type="match status" value="1"/>
</dbReference>
<dbReference type="EMBL" id="CACVKT020009600">
    <property type="protein sequence ID" value="CAC5422486.1"/>
    <property type="molecule type" value="Genomic_DNA"/>
</dbReference>
<name>A0A6J8ERQ4_MYTCO</name>
<keyword evidence="2" id="KW-0479">Metal-binding</keyword>
<reference evidence="6 7" key="1">
    <citation type="submission" date="2020-06" db="EMBL/GenBank/DDBJ databases">
        <authorList>
            <person name="Li R."/>
            <person name="Bekaert M."/>
        </authorList>
    </citation>
    <scope>NUCLEOTIDE SEQUENCE [LARGE SCALE GENOMIC DNA]</scope>
    <source>
        <strain evidence="7">wild</strain>
    </source>
</reference>
<evidence type="ECO:0000313" key="7">
    <source>
        <dbReference type="Proteomes" id="UP000507470"/>
    </source>
</evidence>
<evidence type="ECO:0000259" key="5">
    <source>
        <dbReference type="PROSITE" id="PS50878"/>
    </source>
</evidence>
<dbReference type="GO" id="GO:0046872">
    <property type="term" value="F:metal ion binding"/>
    <property type="evidence" value="ECO:0007669"/>
    <property type="project" value="UniProtKB-KW"/>
</dbReference>
<keyword evidence="3" id="KW-0175">Coiled coil</keyword>
<protein>
    <recommendedName>
        <fullName evidence="5">Reverse transcriptase domain-containing protein</fullName>
    </recommendedName>
</protein>
<dbReference type="GO" id="GO:0003676">
    <property type="term" value="F:nucleic acid binding"/>
    <property type="evidence" value="ECO:0007669"/>
    <property type="project" value="InterPro"/>
</dbReference>
<evidence type="ECO:0000256" key="3">
    <source>
        <dbReference type="SAM" id="Coils"/>
    </source>
</evidence>
<dbReference type="InterPro" id="IPR043128">
    <property type="entry name" value="Rev_trsase/Diguanyl_cyclase"/>
</dbReference>
<feature type="coiled-coil region" evidence="3">
    <location>
        <begin position="1176"/>
        <end position="1203"/>
    </location>
</feature>
<feature type="region of interest" description="Disordered" evidence="4">
    <location>
        <begin position="155"/>
        <end position="188"/>
    </location>
</feature>
<dbReference type="InterPro" id="IPR012337">
    <property type="entry name" value="RNaseH-like_sf"/>
</dbReference>
<dbReference type="Gene3D" id="3.30.70.270">
    <property type="match status" value="2"/>
</dbReference>
<dbReference type="FunFam" id="3.30.70.270:FF:000026">
    <property type="entry name" value="Transposon Ty3-G Gag-Pol polyprotein"/>
    <property type="match status" value="1"/>
</dbReference>
<evidence type="ECO:0000313" key="6">
    <source>
        <dbReference type="EMBL" id="CAC5422486.1"/>
    </source>
</evidence>
<gene>
    <name evidence="6" type="ORF">MCOR_54534</name>
</gene>
<evidence type="ECO:0000256" key="2">
    <source>
        <dbReference type="ARBA" id="ARBA00022723"/>
    </source>
</evidence>
<organism evidence="6 7">
    <name type="scientific">Mytilus coruscus</name>
    <name type="common">Sea mussel</name>
    <dbReference type="NCBI Taxonomy" id="42192"/>
    <lineage>
        <taxon>Eukaryota</taxon>
        <taxon>Metazoa</taxon>
        <taxon>Spiralia</taxon>
        <taxon>Lophotrochozoa</taxon>
        <taxon>Mollusca</taxon>
        <taxon>Bivalvia</taxon>
        <taxon>Autobranchia</taxon>
        <taxon>Pteriomorphia</taxon>
        <taxon>Mytilida</taxon>
        <taxon>Mytiloidea</taxon>
        <taxon>Mytilidae</taxon>
        <taxon>Mytilinae</taxon>
        <taxon>Mytilus</taxon>
    </lineage>
</organism>
<dbReference type="CDD" id="cd09274">
    <property type="entry name" value="RNase_HI_RT_Ty3"/>
    <property type="match status" value="1"/>
</dbReference>
<dbReference type="GO" id="GO:0006259">
    <property type="term" value="P:DNA metabolic process"/>
    <property type="evidence" value="ECO:0007669"/>
    <property type="project" value="UniProtKB-ARBA"/>
</dbReference>
<dbReference type="Pfam" id="PF17919">
    <property type="entry name" value="RT_RNaseH_2"/>
    <property type="match status" value="1"/>
</dbReference>
<dbReference type="SUPFAM" id="SSF56672">
    <property type="entry name" value="DNA/RNA polymerases"/>
    <property type="match status" value="1"/>
</dbReference>
<dbReference type="Pfam" id="PF13359">
    <property type="entry name" value="DDE_Tnp_4"/>
    <property type="match status" value="1"/>
</dbReference>
<comment type="cofactor">
    <cofactor evidence="1">
        <name>a divalent metal cation</name>
        <dbReference type="ChEBI" id="CHEBI:60240"/>
    </cofactor>
</comment>
<feature type="compositionally biased region" description="Polar residues" evidence="4">
    <location>
        <begin position="1011"/>
        <end position="1020"/>
    </location>
</feature>
<dbReference type="Proteomes" id="UP000507470">
    <property type="component" value="Unassembled WGS sequence"/>
</dbReference>
<keyword evidence="7" id="KW-1185">Reference proteome</keyword>
<dbReference type="InterPro" id="IPR000477">
    <property type="entry name" value="RT_dom"/>
</dbReference>
<dbReference type="FunFam" id="3.10.20.370:FF:000001">
    <property type="entry name" value="Retrovirus-related Pol polyprotein from transposon 17.6-like protein"/>
    <property type="match status" value="1"/>
</dbReference>
<dbReference type="InterPro" id="IPR036397">
    <property type="entry name" value="RNaseH_sf"/>
</dbReference>
<dbReference type="InterPro" id="IPR050951">
    <property type="entry name" value="Retrovirus_Pol_polyprotein"/>
</dbReference>
<feature type="region of interest" description="Disordered" evidence="4">
    <location>
        <begin position="964"/>
        <end position="1020"/>
    </location>
</feature>
<dbReference type="SUPFAM" id="SSF53098">
    <property type="entry name" value="Ribonuclease H-like"/>
    <property type="match status" value="1"/>
</dbReference>
<dbReference type="Pfam" id="PF00078">
    <property type="entry name" value="RVT_1"/>
    <property type="match status" value="1"/>
</dbReference>
<dbReference type="Gene3D" id="3.10.10.10">
    <property type="entry name" value="HIV Type 1 Reverse Transcriptase, subunit A, domain 1"/>
    <property type="match status" value="1"/>
</dbReference>
<dbReference type="PROSITE" id="PS50878">
    <property type="entry name" value="RT_POL"/>
    <property type="match status" value="1"/>
</dbReference>
<dbReference type="PANTHER" id="PTHR37984:SF8">
    <property type="entry name" value="CCHC-TYPE DOMAIN-CONTAINING PROTEIN"/>
    <property type="match status" value="1"/>
</dbReference>
<feature type="domain" description="Reverse transcriptase" evidence="5">
    <location>
        <begin position="395"/>
        <end position="573"/>
    </location>
</feature>
<feature type="compositionally biased region" description="Basic and acidic residues" evidence="4">
    <location>
        <begin position="173"/>
        <end position="182"/>
    </location>
</feature>
<dbReference type="InterPro" id="IPR043502">
    <property type="entry name" value="DNA/RNA_pol_sf"/>
</dbReference>
<dbReference type="CDD" id="cd01647">
    <property type="entry name" value="RT_LTR"/>
    <property type="match status" value="1"/>
</dbReference>
<dbReference type="InterPro" id="IPR027806">
    <property type="entry name" value="HARBI1_dom"/>
</dbReference>
<dbReference type="OrthoDB" id="6118683at2759"/>